<evidence type="ECO:0000313" key="12">
    <source>
        <dbReference type="Proteomes" id="UP000316726"/>
    </source>
</evidence>
<dbReference type="Gene3D" id="1.10.357.10">
    <property type="entry name" value="Tetracycline Repressor, domain 2"/>
    <property type="match status" value="1"/>
</dbReference>
<dbReference type="EMBL" id="CP031034">
    <property type="protein sequence ID" value="QDZ18094.1"/>
    <property type="molecule type" value="Genomic_DNA"/>
</dbReference>
<organism evidence="11 12">
    <name type="scientific">Chloropicon primus</name>
    <dbReference type="NCBI Taxonomy" id="1764295"/>
    <lineage>
        <taxon>Eukaryota</taxon>
        <taxon>Viridiplantae</taxon>
        <taxon>Chlorophyta</taxon>
        <taxon>Chloropicophyceae</taxon>
        <taxon>Chloropicales</taxon>
        <taxon>Chloropicaceae</taxon>
        <taxon>Chloropicon</taxon>
    </lineage>
</organism>
<dbReference type="PANTHER" id="PTHR21427:SF19">
    <property type="entry name" value="UBIQUINONE BIOSYNTHESIS PROTEIN COQ9, MITOCHONDRIAL"/>
    <property type="match status" value="1"/>
</dbReference>
<name>A0A5B8MD92_9CHLO</name>
<dbReference type="OrthoDB" id="619536at2759"/>
<dbReference type="NCBIfam" id="TIGR02396">
    <property type="entry name" value="diverge_rpsU"/>
    <property type="match status" value="1"/>
</dbReference>
<evidence type="ECO:0000313" key="11">
    <source>
        <dbReference type="EMBL" id="QDZ18094.1"/>
    </source>
</evidence>
<dbReference type="Pfam" id="PF08511">
    <property type="entry name" value="COQ9"/>
    <property type="match status" value="1"/>
</dbReference>
<keyword evidence="11" id="KW-0830">Ubiquinone</keyword>
<sequence length="267" mass="29378">MGMGWEGSACITTFRIDRVLGKHDEGSLRTRGYGREATGGPGAEEGRDEGEKGGGDVRDELLRASMRHVGKLGFTMQAVHAAGTDLGYSKAVANVLPGKEVDLIEYFLEDCRAKMNEELEERKEELGGMKIREKIATAVRIRLKLVAPYANVWPRAIYTMSQPPNVTSSLYNLHLLMDDMWYAAGDKSTDLNWYSKRMLLAGVYTSSELFLVQDSSQEFEETWHFVDRQISRVLKLGKAGSDILSFFKTIAEGGGGLGGSAGPGTRV</sequence>
<dbReference type="GO" id="GO:0008289">
    <property type="term" value="F:lipid binding"/>
    <property type="evidence" value="ECO:0007669"/>
    <property type="project" value="UniProtKB-UniRule"/>
</dbReference>
<evidence type="ECO:0000259" key="10">
    <source>
        <dbReference type="Pfam" id="PF08511"/>
    </source>
</evidence>
<dbReference type="GO" id="GO:0006744">
    <property type="term" value="P:ubiquinone biosynthetic process"/>
    <property type="evidence" value="ECO:0007669"/>
    <property type="project" value="UniProtKB-UniRule"/>
</dbReference>
<dbReference type="InterPro" id="IPR012762">
    <property type="entry name" value="Ubiq_biosynth_COQ9"/>
</dbReference>
<feature type="region of interest" description="Disordered" evidence="9">
    <location>
        <begin position="27"/>
        <end position="56"/>
    </location>
</feature>
<evidence type="ECO:0000256" key="5">
    <source>
        <dbReference type="ARBA" id="ARBA00022946"/>
    </source>
</evidence>
<evidence type="ECO:0000256" key="6">
    <source>
        <dbReference type="ARBA" id="ARBA00023121"/>
    </source>
</evidence>
<proteinExistence type="inferred from homology"/>
<gene>
    <name evidence="11" type="ORF">A3770_01p06120</name>
</gene>
<dbReference type="GO" id="GO:0005743">
    <property type="term" value="C:mitochondrial inner membrane"/>
    <property type="evidence" value="ECO:0007669"/>
    <property type="project" value="TreeGrafter"/>
</dbReference>
<evidence type="ECO:0000256" key="8">
    <source>
        <dbReference type="RuleBase" id="RU366063"/>
    </source>
</evidence>
<dbReference type="PANTHER" id="PTHR21427">
    <property type="entry name" value="UBIQUINONE BIOSYNTHESIS PROTEIN COQ9, MITOCHONDRIAL"/>
    <property type="match status" value="1"/>
</dbReference>
<dbReference type="AlphaFoldDB" id="A0A5B8MD92"/>
<keyword evidence="12" id="KW-1185">Reference proteome</keyword>
<comment type="subcellular location">
    <subcellularLocation>
        <location evidence="1 8">Mitochondrion</location>
    </subcellularLocation>
</comment>
<evidence type="ECO:0000256" key="1">
    <source>
        <dbReference type="ARBA" id="ARBA00004173"/>
    </source>
</evidence>
<dbReference type="UniPathway" id="UPA00232"/>
<dbReference type="InterPro" id="IPR013718">
    <property type="entry name" value="COQ9_C"/>
</dbReference>
<comment type="pathway">
    <text evidence="2 8">Cofactor biosynthesis; ubiquinone biosynthesis.</text>
</comment>
<feature type="domain" description="COQ9 C-terminal" evidence="10">
    <location>
        <begin position="167"/>
        <end position="236"/>
    </location>
</feature>
<protein>
    <recommendedName>
        <fullName evidence="8">Ubiquinone biosynthesis protein</fullName>
    </recommendedName>
</protein>
<dbReference type="Proteomes" id="UP000316726">
    <property type="component" value="Chromosome 1"/>
</dbReference>
<reference evidence="11 12" key="1">
    <citation type="submission" date="2018-07" db="EMBL/GenBank/DDBJ databases">
        <title>The complete nuclear genome of the prasinophyte Chloropicon primus (CCMP1205).</title>
        <authorList>
            <person name="Pombert J.-F."/>
            <person name="Otis C."/>
            <person name="Turmel M."/>
            <person name="Lemieux C."/>
        </authorList>
    </citation>
    <scope>NUCLEOTIDE SEQUENCE [LARGE SCALE GENOMIC DNA]</scope>
    <source>
        <strain evidence="11 12">CCMP1205</strain>
    </source>
</reference>
<dbReference type="FunFam" id="1.10.357.10:FF:000004">
    <property type="entry name" value="Ubiquinone biosynthesis protein COQ9, mitochondrial"/>
    <property type="match status" value="1"/>
</dbReference>
<keyword evidence="5" id="KW-0809">Transit peptide</keyword>
<dbReference type="STRING" id="1764295.A0A5B8MD92"/>
<comment type="function">
    <text evidence="8">Membrane-associated protein that warps the membrane surface to access and bind aromatic isoprenes with high specificity, including ubiquinone (CoQ) isoprene intermediates and presents them directly to Coq7, therefore facilitating the Coq7-mediated hydroxylase step. Participates in the biosynthesis of coenzyme Q, also named ubiquinone, an essential lipid-soluble electron transporter for aerobic cellular respiration.</text>
</comment>
<evidence type="ECO:0000256" key="2">
    <source>
        <dbReference type="ARBA" id="ARBA00004749"/>
    </source>
</evidence>
<keyword evidence="6 8" id="KW-0446">Lipid-binding</keyword>
<evidence type="ECO:0000256" key="4">
    <source>
        <dbReference type="ARBA" id="ARBA00022688"/>
    </source>
</evidence>
<keyword evidence="4 8" id="KW-0831">Ubiquinone biosynthesis</keyword>
<evidence type="ECO:0000256" key="3">
    <source>
        <dbReference type="ARBA" id="ARBA00010766"/>
    </source>
</evidence>
<comment type="similarity">
    <text evidence="3 8">Belongs to the COQ9 family.</text>
</comment>
<evidence type="ECO:0000256" key="9">
    <source>
        <dbReference type="SAM" id="MobiDB-lite"/>
    </source>
</evidence>
<evidence type="ECO:0000256" key="7">
    <source>
        <dbReference type="ARBA" id="ARBA00023128"/>
    </source>
</evidence>
<keyword evidence="7 8" id="KW-0496">Mitochondrion</keyword>
<accession>A0A5B8MD92</accession>